<dbReference type="VEuPathDB" id="TriTrypDB:TEOVI_000029300"/>
<feature type="region of interest" description="Disordered" evidence="6">
    <location>
        <begin position="570"/>
        <end position="590"/>
    </location>
</feature>
<reference evidence="8" key="1">
    <citation type="submission" date="2016-09" db="EMBL/GenBank/DDBJ databases">
        <authorList>
            <person name="Hebert L."/>
            <person name="Moumen B."/>
        </authorList>
    </citation>
    <scope>NUCLEOTIDE SEQUENCE [LARGE SCALE GENOMIC DNA]</scope>
    <source>
        <strain evidence="8">OVI</strain>
    </source>
</reference>
<protein>
    <submittedName>
        <fullName evidence="8">COPII coat assembly protein sec16</fullName>
    </submittedName>
</protein>
<feature type="compositionally biased region" description="Polar residues" evidence="6">
    <location>
        <begin position="1"/>
        <end position="18"/>
    </location>
</feature>
<feature type="region of interest" description="Disordered" evidence="6">
    <location>
        <begin position="1167"/>
        <end position="1337"/>
    </location>
</feature>
<feature type="region of interest" description="Disordered" evidence="6">
    <location>
        <begin position="140"/>
        <end position="273"/>
    </location>
</feature>
<keyword evidence="4" id="KW-0256">Endoplasmic reticulum</keyword>
<feature type="region of interest" description="Disordered" evidence="6">
    <location>
        <begin position="318"/>
        <end position="378"/>
    </location>
</feature>
<feature type="domain" description="Sec16 Sec23-binding" evidence="7">
    <location>
        <begin position="821"/>
        <end position="967"/>
    </location>
</feature>
<evidence type="ECO:0000256" key="1">
    <source>
        <dbReference type="ARBA" id="ARBA00004240"/>
    </source>
</evidence>
<dbReference type="RefSeq" id="XP_067077572.1">
    <property type="nucleotide sequence ID" value="XM_067221471.1"/>
</dbReference>
<feature type="compositionally biased region" description="Low complexity" evidence="6">
    <location>
        <begin position="1233"/>
        <end position="1259"/>
    </location>
</feature>
<evidence type="ECO:0000313" key="8">
    <source>
        <dbReference type="EMBL" id="SCU66083.1"/>
    </source>
</evidence>
<sequence length="1387" mass="146554">MNTNRPNTSGVPSSSSTAGPLALRSGSTAGVVGGTDAGRSGSRSMDYNPFSLMDVGTAKIGFEQFHGVPSSMPMQQQQRGVPTTATSMGSAVDCQLRKSSAGTQQGDHSYYQQQRQPSLSQPQQRTNLSLDLARVTQLASQRSGSAITTTRQDIVTPSSANRSVSQSSALDLKTRGGSLDTVTSMRSGTDGEPHGRVTKRSAIFSNFLKRDPPDFLKPSPNTLLRRQGSSTAVTARGLFGDQSRSGSTATNPDAHVSRPQHQEQLLDPSPSQGYSPGFVLYTARERDRVKPAFFSHSALTARPSAEDTSTRFVSSEQCVSPLPSSTNQAAASHLPQGPPLGVNNPGATEPHFTDSGSASTVVSTATGTHLPHGSDSVVSAPNALTSDFHVPQMDIAVRGVLGDTRLSNATTSSASQSLAYLTPGAEVAVSENYAEKNNILVSRPPSAPHAHMPLPADPGVGSVLSADNVAMNRGDALGLPMPQGIPNDGLSPNGTEETALALPPPPFPGFGHPHKVCPAAVVPAGDDVAAPHVTSATHGLGFPPTGRQRQERTEHDTQACVFIDGFDPSEAPPAAPSYGDAVDGSSSQEWHDGSLQDAVATAPSNVGSEALLFEGPTQAGEVGTNMCPVEEGTSPEARLPALDMAALPVSSRREGKGWGQQHRPRGGAPCFAVFSPTGCVIAVFNAPNPSVKPRFVCSRVADILSGKAKGMNPSKVGEDYVTTLRVSAAFTLRKINENKVPLTSLREAVQQVPDILPLLRGVLSYALRDPLPDWRNGGQKELTKMLSEVAEQVPPSSVMNPIRLSDPNLLKRDPEQGLREVQRLLLIGEREAAVGVAMEFQLYTHAIIISMVCPTKEQYMDVIRTVVEKELSPLSPLAHAYCTFNELPLPGFASSPTSTLPSAPTGGCEVCVRQSWVQHAALFVSNFTRESAVGLVQLGDALVKEGLIDEAYCCFLLAHLTPMGNVAPQQLPQPQQQHVMNLLRVRLGALGGHCRPDGVRVVLTPKLLFLADVVDNIRCNLEVSAQPAATEGEGLVMRHGLPARSPASKVVFCYLQMLWLQEVGLHDMADPFMAHTLRMAPTSSKNSAPFTLNRLLASGPPVPAPATATDAAVAPVPIPTPGTPQPKTAPPAPGLLNKGIGPRFGAQTSQRVLPRIGPDGYRVTTMPTAPQTSPPVPMLAGAFTPNAPGGAQTAGSSIPPPPASFQSKVVSTAPPPPPLSCQVKSVPEGGAVESEPTNPNSASSSSTSFPAAPPTTARGRPAEPGPTQDPGNNERTQEPTKQQRQQPPRSGSLGALASFLFRRSGSKDNEAKKDEPKKMIIDTEKPPKFDPTRGCYLFPESEEDKKVAEMIKAGPMMRFSVKQQAPQGPVNRRMPVRTKYVDTFNSS</sequence>
<name>A0A1G4I2N3_TRYEQ</name>
<feature type="compositionally biased region" description="Polar residues" evidence="6">
    <location>
        <begin position="242"/>
        <end position="251"/>
    </location>
</feature>
<feature type="compositionally biased region" description="Polar residues" evidence="6">
    <location>
        <begin position="72"/>
        <end position="89"/>
    </location>
</feature>
<gene>
    <name evidence="8" type="ORF">TEOVI_000029300</name>
</gene>
<evidence type="ECO:0000256" key="5">
    <source>
        <dbReference type="ARBA" id="ARBA00022892"/>
    </source>
</evidence>
<keyword evidence="9" id="KW-1185">Reference proteome</keyword>
<evidence type="ECO:0000259" key="7">
    <source>
        <dbReference type="Pfam" id="PF12931"/>
    </source>
</evidence>
<dbReference type="GO" id="GO:0016192">
    <property type="term" value="P:vesicle-mediated transport"/>
    <property type="evidence" value="ECO:0007669"/>
    <property type="project" value="UniProtKB-KW"/>
</dbReference>
<feature type="region of interest" description="Disordered" evidence="6">
    <location>
        <begin position="68"/>
        <end position="125"/>
    </location>
</feature>
<dbReference type="GeneID" id="92374233"/>
<feature type="compositionally biased region" description="Polar residues" evidence="6">
    <location>
        <begin position="219"/>
        <end position="233"/>
    </location>
</feature>
<comment type="caution">
    <text evidence="8">The sequence shown here is derived from an EMBL/GenBank/DDBJ whole genome shotgun (WGS) entry which is preliminary data.</text>
</comment>
<keyword evidence="2" id="KW-0813">Transport</keyword>
<accession>A0A1G4I2N3</accession>
<proteinExistence type="predicted"/>
<feature type="compositionally biased region" description="Basic and acidic residues" evidence="6">
    <location>
        <begin position="1305"/>
        <end position="1331"/>
    </location>
</feature>
<evidence type="ECO:0000256" key="3">
    <source>
        <dbReference type="ARBA" id="ARBA00022581"/>
    </source>
</evidence>
<dbReference type="Pfam" id="PF12931">
    <property type="entry name" value="TPR_Sec16"/>
    <property type="match status" value="1"/>
</dbReference>
<comment type="subcellular location">
    <subcellularLocation>
        <location evidence="1">Endoplasmic reticulum</location>
    </subcellularLocation>
</comment>
<keyword evidence="3" id="KW-0945">Host-virus interaction</keyword>
<feature type="compositionally biased region" description="Low complexity" evidence="6">
    <location>
        <begin position="158"/>
        <end position="168"/>
    </location>
</feature>
<organism evidence="8 9">
    <name type="scientific">Trypanosoma equiperdum</name>
    <dbReference type="NCBI Taxonomy" id="5694"/>
    <lineage>
        <taxon>Eukaryota</taxon>
        <taxon>Discoba</taxon>
        <taxon>Euglenozoa</taxon>
        <taxon>Kinetoplastea</taxon>
        <taxon>Metakinetoplastina</taxon>
        <taxon>Trypanosomatida</taxon>
        <taxon>Trypanosomatidae</taxon>
        <taxon>Trypanosoma</taxon>
    </lineage>
</organism>
<dbReference type="PANTHER" id="PTHR13037">
    <property type="entry name" value="FORMIN"/>
    <property type="match status" value="1"/>
</dbReference>
<evidence type="ECO:0000313" key="9">
    <source>
        <dbReference type="Proteomes" id="UP000195570"/>
    </source>
</evidence>
<feature type="compositionally biased region" description="Polar residues" evidence="6">
    <location>
        <begin position="140"/>
        <end position="157"/>
    </location>
</feature>
<dbReference type="Gene3D" id="1.25.40.1030">
    <property type="match status" value="1"/>
</dbReference>
<keyword evidence="5" id="KW-0931">ER-Golgi transport</keyword>
<feature type="compositionally biased region" description="Polar residues" evidence="6">
    <location>
        <begin position="97"/>
        <end position="111"/>
    </location>
</feature>
<evidence type="ECO:0000256" key="6">
    <source>
        <dbReference type="SAM" id="MobiDB-lite"/>
    </source>
</evidence>
<feature type="compositionally biased region" description="Polar residues" evidence="6">
    <location>
        <begin position="1269"/>
        <end position="1289"/>
    </location>
</feature>
<evidence type="ECO:0000256" key="2">
    <source>
        <dbReference type="ARBA" id="ARBA00022448"/>
    </source>
</evidence>
<evidence type="ECO:0000256" key="4">
    <source>
        <dbReference type="ARBA" id="ARBA00022824"/>
    </source>
</evidence>
<dbReference type="Proteomes" id="UP000195570">
    <property type="component" value="Unassembled WGS sequence"/>
</dbReference>
<feature type="compositionally biased region" description="Low complexity" evidence="6">
    <location>
        <begin position="112"/>
        <end position="125"/>
    </location>
</feature>
<feature type="region of interest" description="Disordered" evidence="6">
    <location>
        <begin position="1"/>
        <end position="46"/>
    </location>
</feature>
<dbReference type="GO" id="GO:0005783">
    <property type="term" value="C:endoplasmic reticulum"/>
    <property type="evidence" value="ECO:0007669"/>
    <property type="project" value="UniProtKB-SubCell"/>
</dbReference>
<feature type="compositionally biased region" description="Low complexity" evidence="6">
    <location>
        <begin position="355"/>
        <end position="368"/>
    </location>
</feature>
<dbReference type="EMBL" id="CZPT02000499">
    <property type="protein sequence ID" value="SCU66083.1"/>
    <property type="molecule type" value="Genomic_DNA"/>
</dbReference>
<feature type="compositionally biased region" description="Polar residues" evidence="6">
    <location>
        <begin position="318"/>
        <end position="330"/>
    </location>
</feature>
<dbReference type="InterPro" id="IPR024298">
    <property type="entry name" value="Sec16_Sec23-bd"/>
</dbReference>
<dbReference type="PANTHER" id="PTHR13037:SF24">
    <property type="entry name" value="POLYCOMB PROTEIN PCL-RELATED"/>
    <property type="match status" value="1"/>
</dbReference>
<feature type="region of interest" description="Disordered" evidence="6">
    <location>
        <begin position="1359"/>
        <end position="1387"/>
    </location>
</feature>